<evidence type="ECO:0000313" key="2">
    <source>
        <dbReference type="EMBL" id="ABC63754.1"/>
    </source>
</evidence>
<gene>
    <name evidence="2" type="ordered locus">ELI_08310</name>
</gene>
<sequence length="68" mass="6590">MKSLVFAGAAAGLVAAPIAAQSTLRTAAPVGDAEELDGGIGPAFIILALAGAGMAILLLTDDDDPQSP</sequence>
<dbReference type="STRING" id="314225.ELI_08310"/>
<keyword evidence="3" id="KW-1185">Reference proteome</keyword>
<reference evidence="3" key="1">
    <citation type="journal article" date="2009" name="J. Bacteriol.">
        <title>Complete genome sequence of Erythrobacter litoralis HTCC2594.</title>
        <authorList>
            <person name="Oh H.M."/>
            <person name="Giovannoni S.J."/>
            <person name="Ferriera S."/>
            <person name="Johnson J."/>
            <person name="Cho J.C."/>
        </authorList>
    </citation>
    <scope>NUCLEOTIDE SEQUENCE [LARGE SCALE GENOMIC DNA]</scope>
    <source>
        <strain evidence="3">HTCC2594</strain>
    </source>
</reference>
<dbReference type="AlphaFoldDB" id="Q2N987"/>
<feature type="transmembrane region" description="Helical" evidence="1">
    <location>
        <begin position="39"/>
        <end position="59"/>
    </location>
</feature>
<dbReference type="EMBL" id="CP000157">
    <property type="protein sequence ID" value="ABC63754.1"/>
    <property type="molecule type" value="Genomic_DNA"/>
</dbReference>
<proteinExistence type="predicted"/>
<organism evidence="2 3">
    <name type="scientific">Erythrobacter litoralis (strain HTCC2594)</name>
    <dbReference type="NCBI Taxonomy" id="314225"/>
    <lineage>
        <taxon>Bacteria</taxon>
        <taxon>Pseudomonadati</taxon>
        <taxon>Pseudomonadota</taxon>
        <taxon>Alphaproteobacteria</taxon>
        <taxon>Sphingomonadales</taxon>
        <taxon>Erythrobacteraceae</taxon>
        <taxon>Erythrobacter/Porphyrobacter group</taxon>
        <taxon>Erythrobacter</taxon>
    </lineage>
</organism>
<dbReference type="KEGG" id="eli:ELI_08310"/>
<keyword evidence="1" id="KW-0812">Transmembrane</keyword>
<accession>Q2N987</accession>
<dbReference type="HOGENOM" id="CLU_2787473_0_0_5"/>
<protein>
    <submittedName>
        <fullName evidence="2">Uncharacterized protein</fullName>
    </submittedName>
</protein>
<keyword evidence="1" id="KW-0472">Membrane</keyword>
<keyword evidence="1" id="KW-1133">Transmembrane helix</keyword>
<name>Q2N987_ERYLH</name>
<evidence type="ECO:0000313" key="3">
    <source>
        <dbReference type="Proteomes" id="UP000008808"/>
    </source>
</evidence>
<evidence type="ECO:0000256" key="1">
    <source>
        <dbReference type="SAM" id="Phobius"/>
    </source>
</evidence>
<dbReference type="Proteomes" id="UP000008808">
    <property type="component" value="Chromosome"/>
</dbReference>